<proteinExistence type="predicted"/>
<gene>
    <name evidence="1" type="ORF">FRX31_030958</name>
</gene>
<evidence type="ECO:0000313" key="1">
    <source>
        <dbReference type="EMBL" id="KAF5179453.1"/>
    </source>
</evidence>
<accession>A0A7J6V3H7</accession>
<dbReference type="Proteomes" id="UP000554482">
    <property type="component" value="Unassembled WGS sequence"/>
</dbReference>
<organism evidence="1 2">
    <name type="scientific">Thalictrum thalictroides</name>
    <name type="common">Rue-anemone</name>
    <name type="synonym">Anemone thalictroides</name>
    <dbReference type="NCBI Taxonomy" id="46969"/>
    <lineage>
        <taxon>Eukaryota</taxon>
        <taxon>Viridiplantae</taxon>
        <taxon>Streptophyta</taxon>
        <taxon>Embryophyta</taxon>
        <taxon>Tracheophyta</taxon>
        <taxon>Spermatophyta</taxon>
        <taxon>Magnoliopsida</taxon>
        <taxon>Ranunculales</taxon>
        <taxon>Ranunculaceae</taxon>
        <taxon>Thalictroideae</taxon>
        <taxon>Thalictrum</taxon>
    </lineage>
</organism>
<evidence type="ECO:0000313" key="2">
    <source>
        <dbReference type="Proteomes" id="UP000554482"/>
    </source>
</evidence>
<reference evidence="1 2" key="1">
    <citation type="submission" date="2020-06" db="EMBL/GenBank/DDBJ databases">
        <title>Transcriptomic and genomic resources for Thalictrum thalictroides and T. hernandezii: Facilitating candidate gene discovery in an emerging model plant lineage.</title>
        <authorList>
            <person name="Arias T."/>
            <person name="Riano-Pachon D.M."/>
            <person name="Di Stilio V.S."/>
        </authorList>
    </citation>
    <scope>NUCLEOTIDE SEQUENCE [LARGE SCALE GENOMIC DNA]</scope>
    <source>
        <strain evidence="2">cv. WT478/WT964</strain>
        <tissue evidence="1">Leaves</tissue>
    </source>
</reference>
<comment type="caution">
    <text evidence="1">The sequence shown here is derived from an EMBL/GenBank/DDBJ whole genome shotgun (WGS) entry which is preliminary data.</text>
</comment>
<dbReference type="EMBL" id="JABWDY010038744">
    <property type="protein sequence ID" value="KAF5179453.1"/>
    <property type="molecule type" value="Genomic_DNA"/>
</dbReference>
<keyword evidence="2" id="KW-1185">Reference proteome</keyword>
<sequence>MASSNANVGGGCINNYEIIVVNANDDVVVNDDNVAAAGGNDAAAGGNVVAAGVANGSLFGEKTLNSLIP</sequence>
<protein>
    <submittedName>
        <fullName evidence="1">Uncharacterized protein</fullName>
    </submittedName>
</protein>
<dbReference type="AlphaFoldDB" id="A0A7J6V3H7"/>
<name>A0A7J6V3H7_THATH</name>